<dbReference type="EMBL" id="JANBUM010000327">
    <property type="protein sequence ID" value="KAJ2778871.1"/>
    <property type="molecule type" value="Genomic_DNA"/>
</dbReference>
<dbReference type="AlphaFoldDB" id="A0A9W8HCI9"/>
<evidence type="ECO:0000256" key="2">
    <source>
        <dbReference type="SAM" id="SignalP"/>
    </source>
</evidence>
<keyword evidence="2" id="KW-0732">Signal</keyword>
<gene>
    <name evidence="3" type="ORF">GGI15_004048</name>
</gene>
<proteinExistence type="predicted"/>
<feature type="region of interest" description="Disordered" evidence="1">
    <location>
        <begin position="100"/>
        <end position="197"/>
    </location>
</feature>
<dbReference type="OrthoDB" id="5358886at2759"/>
<keyword evidence="4" id="KW-1185">Reference proteome</keyword>
<feature type="compositionally biased region" description="Low complexity" evidence="1">
    <location>
        <begin position="100"/>
        <end position="128"/>
    </location>
</feature>
<protein>
    <submittedName>
        <fullName evidence="3">Uncharacterized protein</fullName>
    </submittedName>
</protein>
<dbReference type="Proteomes" id="UP001140172">
    <property type="component" value="Unassembled WGS sequence"/>
</dbReference>
<reference evidence="3" key="1">
    <citation type="submission" date="2022-07" db="EMBL/GenBank/DDBJ databases">
        <title>Phylogenomic reconstructions and comparative analyses of Kickxellomycotina fungi.</title>
        <authorList>
            <person name="Reynolds N.K."/>
            <person name="Stajich J.E."/>
            <person name="Barry K."/>
            <person name="Grigoriev I.V."/>
            <person name="Crous P."/>
            <person name="Smith M.E."/>
        </authorList>
    </citation>
    <scope>NUCLEOTIDE SEQUENCE</scope>
    <source>
        <strain evidence="3">BCRC 34489</strain>
    </source>
</reference>
<sequence length="220" mass="22282">MKLTVASALLLAGHAAAYDIIRASSLNCREDPTTKSDIVKVYNLGEDVDITCQTKGQLVSGTTVWDMTPDGCYVLDYYLQTGYSGIFKPLCSDLTASASASTSQSSSSSKDSGSSTSSRPSGSSAASGPLNGSDGEGDTDEASDKGSSGVSSEDEEGSLLSDENPSDEHSGNINSDLSGNASDDKENDESLSSGANGSAYKGAAAAVLAAVGVTCLIPVF</sequence>
<organism evidence="3 4">
    <name type="scientific">Coemansia interrupta</name>
    <dbReference type="NCBI Taxonomy" id="1126814"/>
    <lineage>
        <taxon>Eukaryota</taxon>
        <taxon>Fungi</taxon>
        <taxon>Fungi incertae sedis</taxon>
        <taxon>Zoopagomycota</taxon>
        <taxon>Kickxellomycotina</taxon>
        <taxon>Kickxellomycetes</taxon>
        <taxon>Kickxellales</taxon>
        <taxon>Kickxellaceae</taxon>
        <taxon>Coemansia</taxon>
    </lineage>
</organism>
<evidence type="ECO:0000313" key="4">
    <source>
        <dbReference type="Proteomes" id="UP001140172"/>
    </source>
</evidence>
<evidence type="ECO:0000256" key="1">
    <source>
        <dbReference type="SAM" id="MobiDB-lite"/>
    </source>
</evidence>
<feature type="chain" id="PRO_5040947210" evidence="2">
    <location>
        <begin position="18"/>
        <end position="220"/>
    </location>
</feature>
<feature type="compositionally biased region" description="Polar residues" evidence="1">
    <location>
        <begin position="171"/>
        <end position="181"/>
    </location>
</feature>
<name>A0A9W8HCI9_9FUNG</name>
<evidence type="ECO:0000313" key="3">
    <source>
        <dbReference type="EMBL" id="KAJ2778871.1"/>
    </source>
</evidence>
<feature type="signal peptide" evidence="2">
    <location>
        <begin position="1"/>
        <end position="17"/>
    </location>
</feature>
<comment type="caution">
    <text evidence="3">The sequence shown here is derived from an EMBL/GenBank/DDBJ whole genome shotgun (WGS) entry which is preliminary data.</text>
</comment>
<accession>A0A9W8HCI9</accession>